<dbReference type="AlphaFoldDB" id="A0A0C1RG12"/>
<dbReference type="EMBL" id="JHEG04000001">
    <property type="protein sequence ID" value="KAF3887130.1"/>
    <property type="molecule type" value="Genomic_DNA"/>
</dbReference>
<dbReference type="PANTHER" id="PTHR35400:SF1">
    <property type="entry name" value="SLR1083 PROTEIN"/>
    <property type="match status" value="1"/>
</dbReference>
<dbReference type="CDD" id="cd06260">
    <property type="entry name" value="DUF820-like"/>
    <property type="match status" value="1"/>
</dbReference>
<evidence type="ECO:0000313" key="3">
    <source>
        <dbReference type="EMBL" id="KIE11075.1"/>
    </source>
</evidence>
<dbReference type="PANTHER" id="PTHR35400">
    <property type="entry name" value="SLR1083 PROTEIN"/>
    <property type="match status" value="1"/>
</dbReference>
<dbReference type="STRING" id="1479485.DA73_0221930"/>
<dbReference type="RefSeq" id="WP_038073484.1">
    <property type="nucleotide sequence ID" value="NZ_JHEG04000001.1"/>
</dbReference>
<dbReference type="InterPro" id="IPR011335">
    <property type="entry name" value="Restrct_endonuc-II-like"/>
</dbReference>
<keyword evidence="2" id="KW-0540">Nuclease</keyword>
<dbReference type="Proteomes" id="UP000029738">
    <property type="component" value="Unassembled WGS sequence"/>
</dbReference>
<dbReference type="Gene3D" id="3.90.1570.10">
    <property type="entry name" value="tt1808, chain A"/>
    <property type="match status" value="1"/>
</dbReference>
<evidence type="ECO:0000313" key="4">
    <source>
        <dbReference type="Proteomes" id="UP000029738"/>
    </source>
</evidence>
<reference evidence="3" key="1">
    <citation type="journal article" date="2015" name="Genome Announc.">
        <title>Draft Genome Sequence of Tolypothrix boutellei Strain VB521301.</title>
        <authorList>
            <person name="Chandrababunaidu M.M."/>
            <person name="Singh D."/>
            <person name="Sen D."/>
            <person name="Bhan S."/>
            <person name="Das S."/>
            <person name="Gupta A."/>
            <person name="Adhikary S.P."/>
            <person name="Tripathy S."/>
        </authorList>
    </citation>
    <scope>NUCLEOTIDE SEQUENCE</scope>
    <source>
        <strain evidence="3">VB521301</strain>
    </source>
</reference>
<keyword evidence="2" id="KW-0255">Endonuclease</keyword>
<reference evidence="2" key="2">
    <citation type="submission" date="2019-11" db="EMBL/GenBank/DDBJ databases">
        <title>Improved Assembly of Tolypothrix boutellei genome.</title>
        <authorList>
            <person name="Sarangi A.N."/>
            <person name="Mukherjee M."/>
            <person name="Ghosh S."/>
            <person name="Singh D."/>
            <person name="Das A."/>
            <person name="Kant S."/>
            <person name="Prusty A."/>
            <person name="Tripathy S."/>
        </authorList>
    </citation>
    <scope>NUCLEOTIDE SEQUENCE</scope>
    <source>
        <strain evidence="2">VB521301</strain>
    </source>
</reference>
<dbReference type="InterPro" id="IPR008538">
    <property type="entry name" value="Uma2"/>
</dbReference>
<comment type="caution">
    <text evidence="3">The sequence shown here is derived from an EMBL/GenBank/DDBJ whole genome shotgun (WGS) entry which is preliminary data.</text>
</comment>
<proteinExistence type="predicted"/>
<dbReference type="InterPro" id="IPR012296">
    <property type="entry name" value="Nuclease_put_TT1808"/>
</dbReference>
<accession>A0A0C1RG12</accession>
<name>A0A0C1RG12_9CYAN</name>
<evidence type="ECO:0000313" key="2">
    <source>
        <dbReference type="EMBL" id="KAF3887130.1"/>
    </source>
</evidence>
<evidence type="ECO:0000259" key="1">
    <source>
        <dbReference type="Pfam" id="PF05685"/>
    </source>
</evidence>
<keyword evidence="4" id="KW-1185">Reference proteome</keyword>
<dbReference type="SUPFAM" id="SSF52980">
    <property type="entry name" value="Restriction endonuclease-like"/>
    <property type="match status" value="1"/>
</dbReference>
<feature type="domain" description="Putative restriction endonuclease" evidence="1">
    <location>
        <begin position="12"/>
        <end position="184"/>
    </location>
</feature>
<dbReference type="OrthoDB" id="509866at2"/>
<sequence length="196" mass="22642">MTTVTPKRFTLDEYHRLMELGFLTEDDRVELIRGELIQMAAKGTRHSVCNTKLAKELERLLGDRAVVRVQEPVILFPNNEPEPDVAIVRGQADDYLPNHPQLEDIFLVIEVADSSVDYDQSTKLELYAENGIKDYWILNLVANQLERYSQPYLDEQGKYGYRFKQIALRNESIAIPYFSDLSLDLDKVFPGFGKQR</sequence>
<organism evidence="3">
    <name type="scientific">Tolypothrix bouteillei VB521301</name>
    <dbReference type="NCBI Taxonomy" id="1479485"/>
    <lineage>
        <taxon>Bacteria</taxon>
        <taxon>Bacillati</taxon>
        <taxon>Cyanobacteriota</taxon>
        <taxon>Cyanophyceae</taxon>
        <taxon>Nostocales</taxon>
        <taxon>Tolypothrichaceae</taxon>
        <taxon>Tolypothrix</taxon>
    </lineage>
</organism>
<dbReference type="EMBL" id="JHEG02000048">
    <property type="protein sequence ID" value="KIE11075.1"/>
    <property type="molecule type" value="Genomic_DNA"/>
</dbReference>
<dbReference type="GO" id="GO:0004519">
    <property type="term" value="F:endonuclease activity"/>
    <property type="evidence" value="ECO:0007669"/>
    <property type="project" value="UniProtKB-KW"/>
</dbReference>
<keyword evidence="2" id="KW-0378">Hydrolase</keyword>
<dbReference type="Pfam" id="PF05685">
    <property type="entry name" value="Uma2"/>
    <property type="match status" value="1"/>
</dbReference>
<protein>
    <submittedName>
        <fullName evidence="2">Uma2 family endonuclease</fullName>
    </submittedName>
</protein>
<gene>
    <name evidence="3" type="ORF">DA73_0221930</name>
    <name evidence="2" type="ORF">DA73_0400017765</name>
</gene>